<dbReference type="Pfam" id="PF13561">
    <property type="entry name" value="adh_short_C2"/>
    <property type="match status" value="1"/>
</dbReference>
<evidence type="ECO:0000256" key="1">
    <source>
        <dbReference type="ARBA" id="ARBA00006484"/>
    </source>
</evidence>
<dbReference type="InterPro" id="IPR036291">
    <property type="entry name" value="NAD(P)-bd_dom_sf"/>
</dbReference>
<dbReference type="GO" id="GO:0016491">
    <property type="term" value="F:oxidoreductase activity"/>
    <property type="evidence" value="ECO:0007669"/>
    <property type="project" value="UniProtKB-KW"/>
</dbReference>
<sequence>MKMFDYKGKVVVVSGASSGLGRYMAVAFAKQGADVAVSARRFERLQSLAKELESYGVRALPVVCDVTSDEQITQAAEQVLATFGKVDVLVNCAGSSKGGSVDTMTNEAWDFTVATDLTSVFKVSRAYLPAMIAKGYGRIINISSVYGLMGTSRGQAAYHATKAGVISYTRAAAAELGSKGITVNAICPGFFRTELTEGLFDTPEFQEQVKHIQPIARAGEGDELSAAAIFLGSEEASFVTGVALPVDGGWSSFKY</sequence>
<keyword evidence="2" id="KW-0560">Oxidoreductase</keyword>
<dbReference type="GO" id="GO:0008206">
    <property type="term" value="P:bile acid metabolic process"/>
    <property type="evidence" value="ECO:0007669"/>
    <property type="project" value="UniProtKB-ARBA"/>
</dbReference>
<name>A0A133YGC6_9FIRM</name>
<dbReference type="InterPro" id="IPR002347">
    <property type="entry name" value="SDR_fam"/>
</dbReference>
<keyword evidence="3" id="KW-0753">Steroid metabolism</keyword>
<comment type="similarity">
    <text evidence="1">Belongs to the short-chain dehydrogenases/reductases (SDR) family.</text>
</comment>
<organism evidence="5 6">
    <name type="scientific">Amygdalobacter nucleatus</name>
    <dbReference type="NCBI Taxonomy" id="3029274"/>
    <lineage>
        <taxon>Bacteria</taxon>
        <taxon>Bacillati</taxon>
        <taxon>Bacillota</taxon>
        <taxon>Clostridia</taxon>
        <taxon>Eubacteriales</taxon>
        <taxon>Oscillospiraceae</taxon>
        <taxon>Amygdalobacter</taxon>
    </lineage>
</organism>
<evidence type="ECO:0000256" key="2">
    <source>
        <dbReference type="ARBA" id="ARBA00023002"/>
    </source>
</evidence>
<keyword evidence="6" id="KW-1185">Reference proteome</keyword>
<dbReference type="SUPFAM" id="SSF51735">
    <property type="entry name" value="NAD(P)-binding Rossmann-fold domains"/>
    <property type="match status" value="1"/>
</dbReference>
<dbReference type="SMART" id="SM00822">
    <property type="entry name" value="PKS_KR"/>
    <property type="match status" value="1"/>
</dbReference>
<dbReference type="FunFam" id="3.40.50.720:FF:000084">
    <property type="entry name" value="Short-chain dehydrogenase reductase"/>
    <property type="match status" value="1"/>
</dbReference>
<dbReference type="PRINTS" id="PR00081">
    <property type="entry name" value="GDHRDH"/>
</dbReference>
<protein>
    <submittedName>
        <fullName evidence="5">Oxidoreductase, short chain dehydrogenase/reductase family protein</fullName>
    </submittedName>
</protein>
<evidence type="ECO:0000313" key="6">
    <source>
        <dbReference type="Proteomes" id="UP000070080"/>
    </source>
</evidence>
<evidence type="ECO:0000259" key="4">
    <source>
        <dbReference type="SMART" id="SM00822"/>
    </source>
</evidence>
<feature type="domain" description="Ketoreductase" evidence="4">
    <location>
        <begin position="9"/>
        <end position="189"/>
    </location>
</feature>
<dbReference type="Proteomes" id="UP000070080">
    <property type="component" value="Unassembled WGS sequence"/>
</dbReference>
<comment type="caution">
    <text evidence="5">The sequence shown here is derived from an EMBL/GenBank/DDBJ whole genome shotgun (WGS) entry which is preliminary data.</text>
</comment>
<dbReference type="InterPro" id="IPR057326">
    <property type="entry name" value="KR_dom"/>
</dbReference>
<proteinExistence type="inferred from homology"/>
<dbReference type="PRINTS" id="PR00080">
    <property type="entry name" value="SDRFAMILY"/>
</dbReference>
<dbReference type="InterPro" id="IPR050259">
    <property type="entry name" value="SDR"/>
</dbReference>
<accession>A0A133YGC6</accession>
<evidence type="ECO:0000313" key="5">
    <source>
        <dbReference type="EMBL" id="KXB42217.1"/>
    </source>
</evidence>
<dbReference type="PANTHER" id="PTHR42879">
    <property type="entry name" value="3-OXOACYL-(ACYL-CARRIER-PROTEIN) REDUCTASE"/>
    <property type="match status" value="1"/>
</dbReference>
<dbReference type="EMBL" id="LSCV01000005">
    <property type="protein sequence ID" value="KXB42217.1"/>
    <property type="molecule type" value="Genomic_DNA"/>
</dbReference>
<dbReference type="Gene3D" id="3.40.50.720">
    <property type="entry name" value="NAD(P)-binding Rossmann-like Domain"/>
    <property type="match status" value="1"/>
</dbReference>
<dbReference type="AlphaFoldDB" id="A0A133YGC6"/>
<evidence type="ECO:0000256" key="3">
    <source>
        <dbReference type="ARBA" id="ARBA00023221"/>
    </source>
</evidence>
<gene>
    <name evidence="5" type="ORF">HMPREF1872_00391</name>
</gene>
<dbReference type="PANTHER" id="PTHR42879:SF2">
    <property type="entry name" value="3-OXOACYL-[ACYL-CARRIER-PROTEIN] REDUCTASE FABG"/>
    <property type="match status" value="1"/>
</dbReference>
<dbReference type="STRING" id="1497955.HMPREF1872_00391"/>
<keyword evidence="3" id="KW-0443">Lipid metabolism</keyword>
<reference evidence="6" key="1">
    <citation type="submission" date="2016-01" db="EMBL/GenBank/DDBJ databases">
        <authorList>
            <person name="Mitreva M."/>
            <person name="Pepin K.H."/>
            <person name="Mihindukulasuriya K.A."/>
            <person name="Fulton R."/>
            <person name="Fronick C."/>
            <person name="O'Laughlin M."/>
            <person name="Miner T."/>
            <person name="Herter B."/>
            <person name="Rosa B.A."/>
            <person name="Cordes M."/>
            <person name="Tomlinson C."/>
            <person name="Wollam A."/>
            <person name="Palsikar V.B."/>
            <person name="Mardis E.R."/>
            <person name="Wilson R.K."/>
        </authorList>
    </citation>
    <scope>NUCLEOTIDE SEQUENCE [LARGE SCALE GENOMIC DNA]</scope>
    <source>
        <strain evidence="6">KA00274</strain>
    </source>
</reference>